<name>A0A979G428_CHIPD</name>
<reference evidence="2" key="1">
    <citation type="submission" date="2009-08" db="EMBL/GenBank/DDBJ databases">
        <title>The complete genome of Chitinophaga pinensis DSM 2588.</title>
        <authorList>
            <consortium name="US DOE Joint Genome Institute (JGI-PGF)"/>
            <person name="Lucas S."/>
            <person name="Copeland A."/>
            <person name="Lapidus A."/>
            <person name="Glavina del Rio T."/>
            <person name="Dalin E."/>
            <person name="Tice H."/>
            <person name="Bruce D."/>
            <person name="Goodwin L."/>
            <person name="Pitluck S."/>
            <person name="Kyrpides N."/>
            <person name="Mavromatis K."/>
            <person name="Ivanova N."/>
            <person name="Mikhailova N."/>
            <person name="Sims D."/>
            <person name="Meinche L."/>
            <person name="Brettin T."/>
            <person name="Detter J.C."/>
            <person name="Han C."/>
            <person name="Larimer F."/>
            <person name="Land M."/>
            <person name="Hauser L."/>
            <person name="Markowitz V."/>
            <person name="Cheng J.-F."/>
            <person name="Hugenholtz P."/>
            <person name="Woyke T."/>
            <person name="Wu D."/>
            <person name="Spring S."/>
            <person name="Klenk H.-P."/>
            <person name="Eisen J.A."/>
        </authorList>
    </citation>
    <scope>NUCLEOTIDE SEQUENCE [LARGE SCALE GENOMIC DNA]</scope>
    <source>
        <strain evidence="2">ATCC 43595 / DSM 2588 / LMG 13176 / NBRC 15968 / NCIMB 11800 / UQM 2034</strain>
    </source>
</reference>
<reference evidence="1 2" key="2">
    <citation type="journal article" date="2010" name="Stand. Genomic Sci.">
        <title>Complete genome sequence of Chitinophaga pinensis type strain (UQM 2034).</title>
        <authorList>
            <person name="Glavina Del Rio T."/>
            <person name="Abt B."/>
            <person name="Spring S."/>
            <person name="Lapidus A."/>
            <person name="Nolan M."/>
            <person name="Tice H."/>
            <person name="Copeland A."/>
            <person name="Cheng J.F."/>
            <person name="Chen F."/>
            <person name="Bruce D."/>
            <person name="Goodwin L."/>
            <person name="Pitluck S."/>
            <person name="Ivanova N."/>
            <person name="Mavromatis K."/>
            <person name="Mikhailova N."/>
            <person name="Pati A."/>
            <person name="Chen A."/>
            <person name="Palaniappan K."/>
            <person name="Land M."/>
            <person name="Hauser L."/>
            <person name="Chang Y.J."/>
            <person name="Jeffries C.D."/>
            <person name="Chain P."/>
            <person name="Saunders E."/>
            <person name="Detter J.C."/>
            <person name="Brettin T."/>
            <person name="Rohde M."/>
            <person name="Goker M."/>
            <person name="Bristow J."/>
            <person name="Eisen J.A."/>
            <person name="Markowitz V."/>
            <person name="Hugenholtz P."/>
            <person name="Kyrpides N.C."/>
            <person name="Klenk H.P."/>
            <person name="Lucas S."/>
        </authorList>
    </citation>
    <scope>NUCLEOTIDE SEQUENCE [LARGE SCALE GENOMIC DNA]</scope>
    <source>
        <strain evidence="2">ATCC 43595 / DSM 2588 / LMG 13176 / NBRC 15968 / NCIMB 11800 / UQM 2034</strain>
    </source>
</reference>
<dbReference type="Proteomes" id="UP000002215">
    <property type="component" value="Chromosome"/>
</dbReference>
<proteinExistence type="predicted"/>
<evidence type="ECO:0000313" key="2">
    <source>
        <dbReference type="Proteomes" id="UP000002215"/>
    </source>
</evidence>
<gene>
    <name evidence="1" type="ordered locus">Cpin_2966</name>
</gene>
<dbReference type="RefSeq" id="WP_012790620.1">
    <property type="nucleotide sequence ID" value="NC_013132.1"/>
</dbReference>
<evidence type="ECO:0008006" key="3">
    <source>
        <dbReference type="Google" id="ProtNLM"/>
    </source>
</evidence>
<accession>A0A979G428</accession>
<evidence type="ECO:0000313" key="1">
    <source>
        <dbReference type="EMBL" id="ACU60444.1"/>
    </source>
</evidence>
<dbReference type="EMBL" id="CP001699">
    <property type="protein sequence ID" value="ACU60444.1"/>
    <property type="molecule type" value="Genomic_DNA"/>
</dbReference>
<dbReference type="KEGG" id="cpi:Cpin_2966"/>
<organism evidence="1 2">
    <name type="scientific">Chitinophaga pinensis (strain ATCC 43595 / DSM 2588 / LMG 13176 / NBRC 15968 / NCIMB 11800 / UQM 2034)</name>
    <dbReference type="NCBI Taxonomy" id="485918"/>
    <lineage>
        <taxon>Bacteria</taxon>
        <taxon>Pseudomonadati</taxon>
        <taxon>Bacteroidota</taxon>
        <taxon>Chitinophagia</taxon>
        <taxon>Chitinophagales</taxon>
        <taxon>Chitinophagaceae</taxon>
        <taxon>Chitinophaga</taxon>
    </lineage>
</organism>
<protein>
    <recommendedName>
        <fullName evidence="3">Limonene hydroxylase</fullName>
    </recommendedName>
</protein>
<dbReference type="AlphaFoldDB" id="A0A979G428"/>
<dbReference type="OrthoDB" id="8402552at2"/>
<sequence length="533" mass="59335">MIRKFLQRISGTNNNPTEWRTDKSLFDFISNHLTPDGRLDKAAYDLPDREKAPDEIQFAPGLLDAMVGGNQSVESQALVDTLMTHLEAIAIRGDKTSEQAFYQLITANEGITDVVDDLLEAAAEAALPLDPYLAPFVKDLITRSGHRNAVKMGISIGGLCRDTSMLSAIKILALHDEFTLYAAIALFNSSTTPVGELWDLAKKVDGWGKIQLVSRLATLELSEEIKDWLILEGYKNSIMIEYLAYTCATYGQLQEKLAASNIDDALFKASSEIIGAMIYGGPAEDISMYTDAPATVEHYIRHAAEHASDITDFVDLEKLKQFLTRLTEDIGEHAKNGWTEDIISNCLIDLLKILHNDNWKQLAIEALTSDNDGIYWHGKMAAASLGIDIWDTSWKRLQQHPLSSSHWYDVTHQAPAAMTDTVIDFALAHLPLQAYATGPKDSMGFGEGFDKYQSLEYVVTFLENHPQKGETIILAALDSPVTRNRNMAIRTLQKWTPALWSAAILAKVKRLSTIEPNTNTKETLEKLLQEHQL</sequence>